<gene>
    <name evidence="10" type="ORF">EV188_103593</name>
</gene>
<evidence type="ECO:0000256" key="2">
    <source>
        <dbReference type="ARBA" id="ARBA00022676"/>
    </source>
</evidence>
<evidence type="ECO:0000256" key="4">
    <source>
        <dbReference type="ARBA" id="ARBA00022692"/>
    </source>
</evidence>
<comment type="caution">
    <text evidence="10">The sequence shown here is derived from an EMBL/GenBank/DDBJ whole genome shotgun (WGS) entry which is preliminary data.</text>
</comment>
<evidence type="ECO:0000256" key="6">
    <source>
        <dbReference type="ARBA" id="ARBA00023136"/>
    </source>
</evidence>
<feature type="compositionally biased region" description="Pro residues" evidence="7">
    <location>
        <begin position="852"/>
        <end position="862"/>
    </location>
</feature>
<feature type="compositionally biased region" description="Basic and acidic residues" evidence="7">
    <location>
        <begin position="912"/>
        <end position="922"/>
    </location>
</feature>
<dbReference type="InterPro" id="IPR050321">
    <property type="entry name" value="Glycosyltr_2/OpgH_subfam"/>
</dbReference>
<dbReference type="PANTHER" id="PTHR43867:SF2">
    <property type="entry name" value="CELLULOSE SYNTHASE CATALYTIC SUBUNIT A [UDP-FORMING]"/>
    <property type="match status" value="1"/>
</dbReference>
<protein>
    <submittedName>
        <fullName evidence="10">Cellulose synthase/poly-beta-1,6-N-acetylglucosamine synthase-like glycosyltransferase</fullName>
    </submittedName>
</protein>
<feature type="transmembrane region" description="Helical" evidence="8">
    <location>
        <begin position="63"/>
        <end position="82"/>
    </location>
</feature>
<evidence type="ECO:0000256" key="7">
    <source>
        <dbReference type="SAM" id="MobiDB-lite"/>
    </source>
</evidence>
<dbReference type="GO" id="GO:0016758">
    <property type="term" value="F:hexosyltransferase activity"/>
    <property type="evidence" value="ECO:0007669"/>
    <property type="project" value="TreeGrafter"/>
</dbReference>
<feature type="transmembrane region" description="Helical" evidence="8">
    <location>
        <begin position="401"/>
        <end position="430"/>
    </location>
</feature>
<evidence type="ECO:0000256" key="8">
    <source>
        <dbReference type="SAM" id="Phobius"/>
    </source>
</evidence>
<name>A0A4R6VIB3_9PSEU</name>
<feature type="transmembrane region" description="Helical" evidence="8">
    <location>
        <begin position="522"/>
        <end position="541"/>
    </location>
</feature>
<keyword evidence="11" id="KW-1185">Reference proteome</keyword>
<sequence length="969" mass="103883">MTLLAERPPDEVDESELVVGRRIQEFSQLAGPIREPDPADGPYRVAYRGVDAVHGRGRVARSLLVAGLNFAFEALFFLWLLHPSHRPPVIGSDFAIYANWVVIGSIGLMELLRLINVLSLSLASVIARDPVPVPPEPDRRIAFLTTIVPSKEPIDVVRGTLQAALRIQYDGILDVWILDEGDDDDVKAMCRELGVNHFTRKGIAQYNQRKGAFKAKTKHGNYNAWVAEHGASYEVFLSVDPDHVPLPNYAERILGYFRDPDVAYVVGPQCYANDETFVTRAAESQQFPFHSLIQRAANRYNAAMLVGTNNAIRISALQGIGGLSDSITEDMATGLKFHTRRNPASKRRWKSVYTPDVLAVGEGPSSWGDFFSQQMRWSRGTFEVLLKEMLLRLPRLSPGRALHYILITTFYPSMAIGWVLGAVNACLFLALGVQGVVVPVQLWLALYVDATAFQLWVYLRNRRYNVSPYEAEGSSGVKGMLMSIFAAPIFAASLIATILRLPAKFVVTPKGLSSSADHILTFRRHLQWAALLAGAIVLAIIQGYATPAVLLWPAVALAACLAPPILCLVERIVGRQPAIESAPVLADGRSGVTTESLERAALDALLAAGSATRRSQRPETAEPAPAYAGAALEGDLPAGWVRTSSLANRQRDGAAPSPAPRRPDERPDARPTPGRRRAEDGRGIDPAPSPVPRDRRRPAAPAAPAAGQPGQQPAPRPTPHPGPAPQPGQQQPGQQQPGQQPAQPGQPQPGQPGQQRPAGRPPMPTPGAAPPPAPRPTPPGSRPRPTPTPRPGPSPFAAPGQRPGERPGDRPAERPAAAEQGGRYVAPAAEHQGPARPGAPRPDVRADGQPGRPTPPTPSPTPRPDETRTRGPRPGPRRERPPMLLSTAAELEADGVQPVIPVSTGSSISNETAKRHDGRDGGPRTSDAVSVNAPTVAVRVVALAAVAGPAQHSGAGMPPDIEGRRTEAS</sequence>
<proteinExistence type="predicted"/>
<feature type="compositionally biased region" description="Basic and acidic residues" evidence="7">
    <location>
        <begin position="803"/>
        <end position="813"/>
    </location>
</feature>
<feature type="compositionally biased region" description="Low complexity" evidence="7">
    <location>
        <begin position="727"/>
        <end position="743"/>
    </location>
</feature>
<dbReference type="Proteomes" id="UP000295705">
    <property type="component" value="Unassembled WGS sequence"/>
</dbReference>
<feature type="transmembrane region" description="Helical" evidence="8">
    <location>
        <begin position="94"/>
        <end position="112"/>
    </location>
</feature>
<reference evidence="10 11" key="1">
    <citation type="submission" date="2019-03" db="EMBL/GenBank/DDBJ databases">
        <title>Genomic Encyclopedia of Type Strains, Phase IV (KMG-IV): sequencing the most valuable type-strain genomes for metagenomic binning, comparative biology and taxonomic classification.</title>
        <authorList>
            <person name="Goeker M."/>
        </authorList>
    </citation>
    <scope>NUCLEOTIDE SEQUENCE [LARGE SCALE GENOMIC DNA]</scope>
    <source>
        <strain evidence="10 11">DSM 45775</strain>
    </source>
</reference>
<keyword evidence="4 8" id="KW-0812">Transmembrane</keyword>
<evidence type="ECO:0000256" key="5">
    <source>
        <dbReference type="ARBA" id="ARBA00022989"/>
    </source>
</evidence>
<feature type="compositionally biased region" description="Low complexity" evidence="7">
    <location>
        <begin position="699"/>
        <end position="711"/>
    </location>
</feature>
<dbReference type="PANTHER" id="PTHR43867">
    <property type="entry name" value="CELLULOSE SYNTHASE CATALYTIC SUBUNIT A [UDP-FORMING]"/>
    <property type="match status" value="1"/>
</dbReference>
<evidence type="ECO:0000313" key="10">
    <source>
        <dbReference type="EMBL" id="TDQ61086.1"/>
    </source>
</evidence>
<dbReference type="InterPro" id="IPR001173">
    <property type="entry name" value="Glyco_trans_2-like"/>
</dbReference>
<keyword evidence="3 10" id="KW-0808">Transferase</keyword>
<feature type="compositionally biased region" description="Pro residues" evidence="7">
    <location>
        <begin position="712"/>
        <end position="726"/>
    </location>
</feature>
<keyword evidence="2" id="KW-0328">Glycosyltransferase</keyword>
<evidence type="ECO:0000256" key="3">
    <source>
        <dbReference type="ARBA" id="ARBA00022679"/>
    </source>
</evidence>
<dbReference type="GO" id="GO:0005886">
    <property type="term" value="C:plasma membrane"/>
    <property type="evidence" value="ECO:0007669"/>
    <property type="project" value="TreeGrafter"/>
</dbReference>
<feature type="compositionally biased region" description="Pro residues" evidence="7">
    <location>
        <begin position="759"/>
        <end position="796"/>
    </location>
</feature>
<dbReference type="AlphaFoldDB" id="A0A4R6VIB3"/>
<feature type="region of interest" description="Disordered" evidence="7">
    <location>
        <begin position="947"/>
        <end position="969"/>
    </location>
</feature>
<feature type="transmembrane region" description="Helical" evidence="8">
    <location>
        <begin position="480"/>
        <end position="502"/>
    </location>
</feature>
<evidence type="ECO:0000313" key="11">
    <source>
        <dbReference type="Proteomes" id="UP000295705"/>
    </source>
</evidence>
<dbReference type="RefSeq" id="WP_208114180.1">
    <property type="nucleotide sequence ID" value="NZ_SNYO01000003.1"/>
</dbReference>
<evidence type="ECO:0000256" key="1">
    <source>
        <dbReference type="ARBA" id="ARBA00004141"/>
    </source>
</evidence>
<keyword evidence="5 8" id="KW-1133">Transmembrane helix</keyword>
<evidence type="ECO:0000259" key="9">
    <source>
        <dbReference type="Pfam" id="PF13632"/>
    </source>
</evidence>
<comment type="subcellular location">
    <subcellularLocation>
        <location evidence="1">Membrane</location>
        <topology evidence="1">Multi-pass membrane protein</topology>
    </subcellularLocation>
</comment>
<dbReference type="InterPro" id="IPR029044">
    <property type="entry name" value="Nucleotide-diphossugar_trans"/>
</dbReference>
<dbReference type="SUPFAM" id="SSF53448">
    <property type="entry name" value="Nucleotide-diphospho-sugar transferases"/>
    <property type="match status" value="1"/>
</dbReference>
<dbReference type="PRINTS" id="PR01217">
    <property type="entry name" value="PRICHEXTENSN"/>
</dbReference>
<organism evidence="10 11">
    <name type="scientific">Actinomycetospora succinea</name>
    <dbReference type="NCBI Taxonomy" id="663603"/>
    <lineage>
        <taxon>Bacteria</taxon>
        <taxon>Bacillati</taxon>
        <taxon>Actinomycetota</taxon>
        <taxon>Actinomycetes</taxon>
        <taxon>Pseudonocardiales</taxon>
        <taxon>Pseudonocardiaceae</taxon>
        <taxon>Actinomycetospora</taxon>
    </lineage>
</organism>
<dbReference type="EMBL" id="SNYO01000003">
    <property type="protein sequence ID" value="TDQ61086.1"/>
    <property type="molecule type" value="Genomic_DNA"/>
</dbReference>
<dbReference type="Pfam" id="PF13632">
    <property type="entry name" value="Glyco_trans_2_3"/>
    <property type="match status" value="1"/>
</dbReference>
<dbReference type="Gene3D" id="3.90.550.10">
    <property type="entry name" value="Spore Coat Polysaccharide Biosynthesis Protein SpsA, Chain A"/>
    <property type="match status" value="1"/>
</dbReference>
<accession>A0A4R6VIB3</accession>
<keyword evidence="6 8" id="KW-0472">Membrane</keyword>
<feature type="domain" description="Glycosyltransferase 2-like" evidence="9">
    <location>
        <begin position="237"/>
        <end position="427"/>
    </location>
</feature>
<feature type="region of interest" description="Disordered" evidence="7">
    <location>
        <begin position="646"/>
        <end position="930"/>
    </location>
</feature>